<evidence type="ECO:0000313" key="2">
    <source>
        <dbReference type="Proteomes" id="UP000789920"/>
    </source>
</evidence>
<reference evidence="1" key="1">
    <citation type="submission" date="2021-06" db="EMBL/GenBank/DDBJ databases">
        <authorList>
            <person name="Kallberg Y."/>
            <person name="Tangrot J."/>
            <person name="Rosling A."/>
        </authorList>
    </citation>
    <scope>NUCLEOTIDE SEQUENCE</scope>
    <source>
        <strain evidence="1">MA461A</strain>
    </source>
</reference>
<name>A0ACA9LCV2_9GLOM</name>
<keyword evidence="2" id="KW-1185">Reference proteome</keyword>
<protein>
    <submittedName>
        <fullName evidence="1">16350_t:CDS:1</fullName>
    </submittedName>
</protein>
<gene>
    <name evidence="1" type="ORF">RPERSI_LOCUS2649</name>
</gene>
<organism evidence="1 2">
    <name type="scientific">Racocetra persica</name>
    <dbReference type="NCBI Taxonomy" id="160502"/>
    <lineage>
        <taxon>Eukaryota</taxon>
        <taxon>Fungi</taxon>
        <taxon>Fungi incertae sedis</taxon>
        <taxon>Mucoromycota</taxon>
        <taxon>Glomeromycotina</taxon>
        <taxon>Glomeromycetes</taxon>
        <taxon>Diversisporales</taxon>
        <taxon>Gigasporaceae</taxon>
        <taxon>Racocetra</taxon>
    </lineage>
</organism>
<dbReference type="EMBL" id="CAJVQC010002977">
    <property type="protein sequence ID" value="CAG8519861.1"/>
    <property type="molecule type" value="Genomic_DNA"/>
</dbReference>
<accession>A0ACA9LCV2</accession>
<evidence type="ECO:0000313" key="1">
    <source>
        <dbReference type="EMBL" id="CAG8519861.1"/>
    </source>
</evidence>
<proteinExistence type="predicted"/>
<dbReference type="Proteomes" id="UP000789920">
    <property type="component" value="Unassembled WGS sequence"/>
</dbReference>
<sequence length="72" mass="7886">MSNLPEPKIIGRFQKDQLETSKLLEPIELISDTESEESDSESETGDSSKPQIQASSSSQTIEIDSMLAEIDA</sequence>
<comment type="caution">
    <text evidence="1">The sequence shown here is derived from an EMBL/GenBank/DDBJ whole genome shotgun (WGS) entry which is preliminary data.</text>
</comment>
<feature type="non-terminal residue" evidence="1">
    <location>
        <position position="72"/>
    </location>
</feature>